<keyword evidence="1" id="KW-0808">Transferase</keyword>
<feature type="domain" description="PA14" evidence="6">
    <location>
        <begin position="171"/>
        <end position="326"/>
    </location>
</feature>
<keyword evidence="3" id="KW-0902">Two-component regulatory system</keyword>
<dbReference type="InterPro" id="IPR011658">
    <property type="entry name" value="PA14_dom"/>
</dbReference>
<evidence type="ECO:0000259" key="6">
    <source>
        <dbReference type="PROSITE" id="PS51820"/>
    </source>
</evidence>
<protein>
    <submittedName>
        <fullName evidence="7">PA14 domain-containing protein</fullName>
    </submittedName>
</protein>
<evidence type="ECO:0000256" key="3">
    <source>
        <dbReference type="ARBA" id="ARBA00023012"/>
    </source>
</evidence>
<dbReference type="SUPFAM" id="SSF55874">
    <property type="entry name" value="ATPase domain of HSP90 chaperone/DNA topoisomerase II/histidine kinase"/>
    <property type="match status" value="1"/>
</dbReference>
<dbReference type="SMART" id="SM00387">
    <property type="entry name" value="HATPase_c"/>
    <property type="match status" value="1"/>
</dbReference>
<evidence type="ECO:0000256" key="1">
    <source>
        <dbReference type="ARBA" id="ARBA00022679"/>
    </source>
</evidence>
<dbReference type="PANTHER" id="PTHR24421">
    <property type="entry name" value="NITRATE/NITRITE SENSOR PROTEIN NARX-RELATED"/>
    <property type="match status" value="1"/>
</dbReference>
<feature type="transmembrane region" description="Helical" evidence="4">
    <location>
        <begin position="753"/>
        <end position="774"/>
    </location>
</feature>
<sequence>MFARALWLVVVIACIPVAQGKSLTLQDLWELSVAGGGSSDPMSVTGTILATDAAGGLVALEDQSRAVILSVQLPAGAWPQLQVGKSVQFDFPASRFFRRGLRIDCVGAPLIDADGLHPPTEKSGTVFLTRGKHPLGVEWFNGRATSVLSLAMEGPGFQHEVVPAEWLSHDGGKPGLRFERFRIDGISSLDQVPEEGGGDLTGSVTKIDHSAGEGLENVALRFSGMLEVPSDGTYTFRMRCDDGARLSLGAPQAAWKILPDLEPVKDSLWREVEGTVSFASKEGARLRLEVATDQKRSELTVLNPAGLDPWVLMGRYITAQGIAYEGGVCVLSAGHLRLEPSNRLSAPVLASAVQVRELQPDETAKYPPVVLRGVVTMVNYRSLVLQDDSGGVFVLAQNMTIEPPPEVGERWIVEGEAAPGDFSPIVVAKNCRFLSSGALPLPRRPNWEEFQNGSVDAEMVEIEGVIISLGADRAELLTRDGTTVLQSTQFYPLPVELLRPTATSLVGARVKLRGVFATSWDRHLGRLTPGVFSLGNATLSVVELAPQDPGLIPLVTVPDLWKFTTQSTALNRVRLRGQLMARRDDTLLVSAGAHTLRLASDSAHGAVPGDEVEVVGFARTGAISPLIVHPVLRVLSQLAMPQPIEQDPAELPDLKLDGKLLRMQGRVISDTIQSGQRRLELESGAQRFFAIGPHSMPGDATFLRDSVVQVDGVYFAMNSDPLSMGQGDFEIRMMGDDALQLIAQPSWWSTRRLLLLVAVLFGGLSLVLGWVGILQRVVKKRTSELAVEIAKKEHAETERALELERARVARDLHDELGAGLTEIGLLGSLMGNPAIPATAKSNYVNTLGDVSRSLVSALDEIVWAINPDYDSVDDLAAYLWLHAQRLLNPAGIACDPVKPVDIPSRSLGSRSRHSLLLAFKEALNNVIKHSGATRVDLGVRVEADHLIVSIADNGSGIAAGDVPRPGSQGIVGLRERMHDLDGGCEIVANPGGGTVVTFTLPLRSP</sequence>
<dbReference type="EMBL" id="JAPDDS010000009">
    <property type="protein sequence ID" value="MCW1886342.1"/>
    <property type="molecule type" value="Genomic_DNA"/>
</dbReference>
<evidence type="ECO:0000313" key="8">
    <source>
        <dbReference type="Proteomes" id="UP001207930"/>
    </source>
</evidence>
<comment type="caution">
    <text evidence="7">The sequence shown here is derived from an EMBL/GenBank/DDBJ whole genome shotgun (WGS) entry which is preliminary data.</text>
</comment>
<keyword evidence="4" id="KW-1133">Transmembrane helix</keyword>
<dbReference type="CDD" id="cd16917">
    <property type="entry name" value="HATPase_UhpB-NarQ-NarX-like"/>
    <property type="match status" value="1"/>
</dbReference>
<dbReference type="PROSITE" id="PS51820">
    <property type="entry name" value="PA14"/>
    <property type="match status" value="1"/>
</dbReference>
<dbReference type="InterPro" id="IPR003594">
    <property type="entry name" value="HATPase_dom"/>
</dbReference>
<evidence type="ECO:0000256" key="4">
    <source>
        <dbReference type="SAM" id="Phobius"/>
    </source>
</evidence>
<dbReference type="Proteomes" id="UP001207930">
    <property type="component" value="Unassembled WGS sequence"/>
</dbReference>
<evidence type="ECO:0000256" key="2">
    <source>
        <dbReference type="ARBA" id="ARBA00022777"/>
    </source>
</evidence>
<dbReference type="InterPro" id="IPR036890">
    <property type="entry name" value="HATPase_C_sf"/>
</dbReference>
<dbReference type="Pfam" id="PF07691">
    <property type="entry name" value="PA14"/>
    <property type="match status" value="1"/>
</dbReference>
<dbReference type="PROSITE" id="PS50109">
    <property type="entry name" value="HIS_KIN"/>
    <property type="match status" value="1"/>
</dbReference>
<accession>A0ABT3FSB6</accession>
<keyword evidence="4" id="KW-0812">Transmembrane</keyword>
<organism evidence="7 8">
    <name type="scientific">Luteolibacter flavescens</name>
    <dbReference type="NCBI Taxonomy" id="1859460"/>
    <lineage>
        <taxon>Bacteria</taxon>
        <taxon>Pseudomonadati</taxon>
        <taxon>Verrucomicrobiota</taxon>
        <taxon>Verrucomicrobiia</taxon>
        <taxon>Verrucomicrobiales</taxon>
        <taxon>Verrucomicrobiaceae</taxon>
        <taxon>Luteolibacter</taxon>
    </lineage>
</organism>
<keyword evidence="2" id="KW-0418">Kinase</keyword>
<name>A0ABT3FSB6_9BACT</name>
<dbReference type="InterPro" id="IPR037524">
    <property type="entry name" value="PA14/GLEYA"/>
</dbReference>
<dbReference type="InterPro" id="IPR005467">
    <property type="entry name" value="His_kinase_dom"/>
</dbReference>
<keyword evidence="4" id="KW-0472">Membrane</keyword>
<reference evidence="7 8" key="1">
    <citation type="submission" date="2022-10" db="EMBL/GenBank/DDBJ databases">
        <title>Luteolibacter flavescens strain MCCC 1K03193, whole genome shotgun sequencing project.</title>
        <authorList>
            <person name="Zhao G."/>
            <person name="Shen L."/>
        </authorList>
    </citation>
    <scope>NUCLEOTIDE SEQUENCE [LARGE SCALE GENOMIC DNA]</scope>
    <source>
        <strain evidence="7 8">MCCC 1K03193</strain>
    </source>
</reference>
<dbReference type="Pfam" id="PF02518">
    <property type="entry name" value="HATPase_c"/>
    <property type="match status" value="1"/>
</dbReference>
<feature type="domain" description="Histidine kinase" evidence="5">
    <location>
        <begin position="915"/>
        <end position="1004"/>
    </location>
</feature>
<evidence type="ECO:0000313" key="7">
    <source>
        <dbReference type="EMBL" id="MCW1886342.1"/>
    </source>
</evidence>
<evidence type="ECO:0000259" key="5">
    <source>
        <dbReference type="PROSITE" id="PS50109"/>
    </source>
</evidence>
<dbReference type="SUPFAM" id="SSF56988">
    <property type="entry name" value="Anthrax protective antigen"/>
    <property type="match status" value="1"/>
</dbReference>
<dbReference type="Gene3D" id="3.30.565.10">
    <property type="entry name" value="Histidine kinase-like ATPase, C-terminal domain"/>
    <property type="match status" value="1"/>
</dbReference>
<keyword evidence="8" id="KW-1185">Reference proteome</keyword>
<proteinExistence type="predicted"/>
<dbReference type="Gene3D" id="1.20.5.1930">
    <property type="match status" value="1"/>
</dbReference>
<dbReference type="RefSeq" id="WP_264502298.1">
    <property type="nucleotide sequence ID" value="NZ_JAPDDS010000009.1"/>
</dbReference>
<gene>
    <name evidence="7" type="ORF">OKA04_16510</name>
</gene>
<dbReference type="InterPro" id="IPR050482">
    <property type="entry name" value="Sensor_HK_TwoCompSys"/>
</dbReference>